<evidence type="ECO:0000313" key="2">
    <source>
        <dbReference type="Proteomes" id="UP001156903"/>
    </source>
</evidence>
<sequence length="81" mass="9347">MKYLLVLFVLLVAFWIWRNNRLDRQPPTQHAQRPGTGGQLQAMVACTHCQTHVPDSEAVRDTHGRPYCCPEHLRQARATPR</sequence>
<organism evidence="1 2">
    <name type="scientific">Hydrogenophaga electricum</name>
    <dbReference type="NCBI Taxonomy" id="1230953"/>
    <lineage>
        <taxon>Bacteria</taxon>
        <taxon>Pseudomonadati</taxon>
        <taxon>Pseudomonadota</taxon>
        <taxon>Betaproteobacteria</taxon>
        <taxon>Burkholderiales</taxon>
        <taxon>Comamonadaceae</taxon>
        <taxon>Hydrogenophaga</taxon>
    </lineage>
</organism>
<reference evidence="2" key="1">
    <citation type="journal article" date="2019" name="Int. J. Syst. Evol. Microbiol.">
        <title>The Global Catalogue of Microorganisms (GCM) 10K type strain sequencing project: providing services to taxonomists for standard genome sequencing and annotation.</title>
        <authorList>
            <consortium name="The Broad Institute Genomics Platform"/>
            <consortium name="The Broad Institute Genome Sequencing Center for Infectious Disease"/>
            <person name="Wu L."/>
            <person name="Ma J."/>
        </authorList>
    </citation>
    <scope>NUCLEOTIDE SEQUENCE [LARGE SCALE GENOMIC DNA]</scope>
    <source>
        <strain evidence="2">NBRC 109341</strain>
    </source>
</reference>
<dbReference type="Proteomes" id="UP001156903">
    <property type="component" value="Unassembled WGS sequence"/>
</dbReference>
<name>A0ABQ6C1W6_9BURK</name>
<accession>A0ABQ6C1W6</accession>
<comment type="caution">
    <text evidence="1">The sequence shown here is derived from an EMBL/GenBank/DDBJ whole genome shotgun (WGS) entry which is preliminary data.</text>
</comment>
<protein>
    <recommendedName>
        <fullName evidence="3">Preprotein translocase subunit YajC</fullName>
    </recommendedName>
</protein>
<dbReference type="RefSeq" id="WP_284307210.1">
    <property type="nucleotide sequence ID" value="NZ_BSPB01000008.1"/>
</dbReference>
<gene>
    <name evidence="1" type="ORF">GCM10007935_14170</name>
</gene>
<proteinExistence type="predicted"/>
<evidence type="ECO:0008006" key="3">
    <source>
        <dbReference type="Google" id="ProtNLM"/>
    </source>
</evidence>
<dbReference type="EMBL" id="BSPB01000008">
    <property type="protein sequence ID" value="GLS13987.1"/>
    <property type="molecule type" value="Genomic_DNA"/>
</dbReference>
<keyword evidence="2" id="KW-1185">Reference proteome</keyword>
<evidence type="ECO:0000313" key="1">
    <source>
        <dbReference type="EMBL" id="GLS13987.1"/>
    </source>
</evidence>
<dbReference type="NCBIfam" id="NF041023">
    <property type="entry name" value="PP0621_fam"/>
    <property type="match status" value="1"/>
</dbReference>
<dbReference type="InterPro" id="IPR049708">
    <property type="entry name" value="PP0621-like"/>
</dbReference>